<reference evidence="10 11" key="1">
    <citation type="submission" date="2018-11" db="EMBL/GenBank/DDBJ databases">
        <title>Genome sequence of Saitozyma podzolica DSM 27192.</title>
        <authorList>
            <person name="Aliyu H."/>
            <person name="Gorte O."/>
            <person name="Ochsenreither K."/>
        </authorList>
    </citation>
    <scope>NUCLEOTIDE SEQUENCE [LARGE SCALE GENOMIC DNA]</scope>
    <source>
        <strain evidence="10 11">DSM 27192</strain>
    </source>
</reference>
<dbReference type="GO" id="GO:0006508">
    <property type="term" value="P:proteolysis"/>
    <property type="evidence" value="ECO:0007669"/>
    <property type="project" value="UniProtKB-KW"/>
</dbReference>
<dbReference type="PROSITE" id="PS50053">
    <property type="entry name" value="UBIQUITIN_2"/>
    <property type="match status" value="1"/>
</dbReference>
<dbReference type="GO" id="GO:0005829">
    <property type="term" value="C:cytosol"/>
    <property type="evidence" value="ECO:0007669"/>
    <property type="project" value="TreeGrafter"/>
</dbReference>
<comment type="caution">
    <text evidence="10">The sequence shown here is derived from an EMBL/GenBank/DDBJ whole genome shotgun (WGS) entry which is preliminary data.</text>
</comment>
<gene>
    <name evidence="10" type="ORF">EHS25_002722</name>
</gene>
<dbReference type="EMBL" id="RSCD01000015">
    <property type="protein sequence ID" value="RSH89056.1"/>
    <property type="molecule type" value="Genomic_DNA"/>
</dbReference>
<evidence type="ECO:0000259" key="8">
    <source>
        <dbReference type="PROSITE" id="PS50053"/>
    </source>
</evidence>
<dbReference type="InterPro" id="IPR029071">
    <property type="entry name" value="Ubiquitin-like_domsf"/>
</dbReference>
<dbReference type="InterPro" id="IPR000626">
    <property type="entry name" value="Ubiquitin-like_dom"/>
</dbReference>
<dbReference type="Gene3D" id="3.10.20.90">
    <property type="entry name" value="Phosphatidylinositol 3-kinase Catalytic Subunit, Chain A, domain 1"/>
    <property type="match status" value="1"/>
</dbReference>
<dbReference type="STRING" id="1890683.A0A427YDA9"/>
<dbReference type="InterPro" id="IPR050164">
    <property type="entry name" value="Peptidase_C19"/>
</dbReference>
<keyword evidence="6" id="KW-0378">Hydrolase</keyword>
<evidence type="ECO:0000256" key="3">
    <source>
        <dbReference type="ARBA" id="ARBA00012759"/>
    </source>
</evidence>
<evidence type="ECO:0000313" key="11">
    <source>
        <dbReference type="Proteomes" id="UP000279259"/>
    </source>
</evidence>
<dbReference type="SUPFAM" id="SSF54236">
    <property type="entry name" value="Ubiquitin-like"/>
    <property type="match status" value="1"/>
</dbReference>
<evidence type="ECO:0000256" key="5">
    <source>
        <dbReference type="ARBA" id="ARBA00022786"/>
    </source>
</evidence>
<keyword evidence="11" id="KW-1185">Reference proteome</keyword>
<name>A0A427YDA9_9TREE</name>
<dbReference type="InterPro" id="IPR028889">
    <property type="entry name" value="USP"/>
</dbReference>
<dbReference type="Pfam" id="PF00443">
    <property type="entry name" value="UCH"/>
    <property type="match status" value="1"/>
</dbReference>
<dbReference type="AlphaFoldDB" id="A0A427YDA9"/>
<dbReference type="PROSITE" id="PS50235">
    <property type="entry name" value="USP_3"/>
    <property type="match status" value="1"/>
</dbReference>
<feature type="domain" description="USP" evidence="9">
    <location>
        <begin position="109"/>
        <end position="360"/>
    </location>
</feature>
<keyword evidence="7" id="KW-0788">Thiol protease</keyword>
<accession>A0A427YDA9</accession>
<keyword evidence="4" id="KW-0645">Protease</keyword>
<evidence type="ECO:0000259" key="9">
    <source>
        <dbReference type="PROSITE" id="PS50235"/>
    </source>
</evidence>
<dbReference type="InterPro" id="IPR038765">
    <property type="entry name" value="Papain-like_cys_pep_sf"/>
</dbReference>
<evidence type="ECO:0000256" key="2">
    <source>
        <dbReference type="ARBA" id="ARBA00009085"/>
    </source>
</evidence>
<sequence length="822" mass="92044">MVKKPGNVPRRVVPDWSWVNTEAKSAEEITPEHRRRAAGLVGGKPCRYQYGDKADGFEVKDPQCSEKRCRGNPRCLNYLGAEELVDPGAKAAFVEETLGPEPEVRSGPAGLRNLGATCYLWFHNVPFRNGVYSCLSPEHTEKKVVDPSGLVKALRLESGNQQDAAEFSKLFMSLIQSEFAAQADPAVRTLVQDLFEGKMEYMTKYTFLELEVSLKNGSSLQQRLEAMLVPELLDGANKYRCPQCNDLRPATRQTKPSSLPRFIHFSLLRFEYDQKTGTRKKVKASISYPKKLQLGGQEYELCGVITHEGSHEWYTCNDEEVTVKSEPAKKKLKLSTTGILMKGNDDETSKDAYMLVYRRLGSTDPIKPPKAVLEAVEAENAAFTKDVEERAQRVLNVLPGVEKVVPRDALSAWIRCKSHEDAAKPFDNESIKCEHGGIDPTKASETRLISRAAYTLLSGFTTSPDTDICVPCIDREFTARISALDRQEQVAQFDALEDDRHADDAYLVPKSWINLWRRDALKPGVTPTHQDHTLFCEHDRPIENRATKVVAISPAQFMLLRSAIGDFTASKAGEPLCEQCEEAASKESVDAEQWRTEIKRDKPIKRQFNLQPHAYGIDYYALPPKFANQWQRWFTEPGPRPTFDAYLCEHGRIDFDPMMERTPNLTEAGWQAFAEILHVNLEQENQSGKDEIQSFGTRRSTRTKGKTFEVKITKNMTIKDLKVEILRLTGISPISQALSYGETVLESSQTIADIGVLADDGIRCVELEEKEMDQSAVGVEGFGGTALVGNGDMPVIECPRCTLKNHIGARACEACELAFDEA</sequence>
<evidence type="ECO:0000313" key="10">
    <source>
        <dbReference type="EMBL" id="RSH89056.1"/>
    </source>
</evidence>
<dbReference type="OrthoDB" id="289038at2759"/>
<dbReference type="SMART" id="SM00213">
    <property type="entry name" value="UBQ"/>
    <property type="match status" value="1"/>
</dbReference>
<dbReference type="PANTHER" id="PTHR24006">
    <property type="entry name" value="UBIQUITIN CARBOXYL-TERMINAL HYDROLASE"/>
    <property type="match status" value="1"/>
</dbReference>
<organism evidence="10 11">
    <name type="scientific">Saitozyma podzolica</name>
    <dbReference type="NCBI Taxonomy" id="1890683"/>
    <lineage>
        <taxon>Eukaryota</taxon>
        <taxon>Fungi</taxon>
        <taxon>Dikarya</taxon>
        <taxon>Basidiomycota</taxon>
        <taxon>Agaricomycotina</taxon>
        <taxon>Tremellomycetes</taxon>
        <taxon>Tremellales</taxon>
        <taxon>Trimorphomycetaceae</taxon>
        <taxon>Saitozyma</taxon>
    </lineage>
</organism>
<evidence type="ECO:0000256" key="7">
    <source>
        <dbReference type="ARBA" id="ARBA00022807"/>
    </source>
</evidence>
<evidence type="ECO:0000256" key="1">
    <source>
        <dbReference type="ARBA" id="ARBA00000707"/>
    </source>
</evidence>
<evidence type="ECO:0000256" key="4">
    <source>
        <dbReference type="ARBA" id="ARBA00022670"/>
    </source>
</evidence>
<dbReference type="GO" id="GO:0016579">
    <property type="term" value="P:protein deubiquitination"/>
    <property type="evidence" value="ECO:0007669"/>
    <property type="project" value="InterPro"/>
</dbReference>
<dbReference type="Pfam" id="PF00240">
    <property type="entry name" value="ubiquitin"/>
    <property type="match status" value="1"/>
</dbReference>
<feature type="domain" description="Ubiquitin-like" evidence="8">
    <location>
        <begin position="677"/>
        <end position="756"/>
    </location>
</feature>
<dbReference type="Proteomes" id="UP000279259">
    <property type="component" value="Unassembled WGS sequence"/>
</dbReference>
<proteinExistence type="inferred from homology"/>
<dbReference type="PANTHER" id="PTHR24006:SF888">
    <property type="entry name" value="UBIQUITIN CARBOXYL-TERMINAL HYDROLASE 30"/>
    <property type="match status" value="1"/>
</dbReference>
<comment type="catalytic activity">
    <reaction evidence="1">
        <text>Thiol-dependent hydrolysis of ester, thioester, amide, peptide and isopeptide bonds formed by the C-terminal Gly of ubiquitin (a 76-residue protein attached to proteins as an intracellular targeting signal).</text>
        <dbReference type="EC" id="3.4.19.12"/>
    </reaction>
</comment>
<dbReference type="GO" id="GO:0005634">
    <property type="term" value="C:nucleus"/>
    <property type="evidence" value="ECO:0007669"/>
    <property type="project" value="TreeGrafter"/>
</dbReference>
<evidence type="ECO:0000256" key="6">
    <source>
        <dbReference type="ARBA" id="ARBA00022801"/>
    </source>
</evidence>
<dbReference type="InterPro" id="IPR001394">
    <property type="entry name" value="Peptidase_C19_UCH"/>
</dbReference>
<dbReference type="GO" id="GO:0004843">
    <property type="term" value="F:cysteine-type deubiquitinase activity"/>
    <property type="evidence" value="ECO:0007669"/>
    <property type="project" value="UniProtKB-EC"/>
</dbReference>
<dbReference type="Gene3D" id="3.90.70.10">
    <property type="entry name" value="Cysteine proteinases"/>
    <property type="match status" value="1"/>
</dbReference>
<dbReference type="EC" id="3.4.19.12" evidence="3"/>
<dbReference type="SUPFAM" id="SSF54001">
    <property type="entry name" value="Cysteine proteinases"/>
    <property type="match status" value="1"/>
</dbReference>
<keyword evidence="5" id="KW-0833">Ubl conjugation pathway</keyword>
<comment type="similarity">
    <text evidence="2">Belongs to the peptidase C19 family.</text>
</comment>
<protein>
    <recommendedName>
        <fullName evidence="3">ubiquitinyl hydrolase 1</fullName>
        <ecNumber evidence="3">3.4.19.12</ecNumber>
    </recommendedName>
</protein>